<evidence type="ECO:0000313" key="2">
    <source>
        <dbReference type="Proteomes" id="UP001180020"/>
    </source>
</evidence>
<dbReference type="AlphaFoldDB" id="A0AAV9CD54"/>
<proteinExistence type="predicted"/>
<keyword evidence="2" id="KW-1185">Reference proteome</keyword>
<sequence>MPVPLAPYPTPPVHRVNLCVQAVGTSYFIQLEQHLFVVLCAMQSLLFHLQATPSTEQKFNN</sequence>
<name>A0AAV9CD54_ACOCL</name>
<protein>
    <submittedName>
        <fullName evidence="1">Uncharacterized protein</fullName>
    </submittedName>
</protein>
<reference evidence="1" key="1">
    <citation type="journal article" date="2023" name="Nat. Commun.">
        <title>Diploid and tetraploid genomes of Acorus and the evolution of monocots.</title>
        <authorList>
            <person name="Ma L."/>
            <person name="Liu K.W."/>
            <person name="Li Z."/>
            <person name="Hsiao Y.Y."/>
            <person name="Qi Y."/>
            <person name="Fu T."/>
            <person name="Tang G.D."/>
            <person name="Zhang D."/>
            <person name="Sun W.H."/>
            <person name="Liu D.K."/>
            <person name="Li Y."/>
            <person name="Chen G.Z."/>
            <person name="Liu X.D."/>
            <person name="Liao X.Y."/>
            <person name="Jiang Y.T."/>
            <person name="Yu X."/>
            <person name="Hao Y."/>
            <person name="Huang J."/>
            <person name="Zhao X.W."/>
            <person name="Ke S."/>
            <person name="Chen Y.Y."/>
            <person name="Wu W.L."/>
            <person name="Hsu J.L."/>
            <person name="Lin Y.F."/>
            <person name="Huang M.D."/>
            <person name="Li C.Y."/>
            <person name="Huang L."/>
            <person name="Wang Z.W."/>
            <person name="Zhao X."/>
            <person name="Zhong W.Y."/>
            <person name="Peng D.H."/>
            <person name="Ahmad S."/>
            <person name="Lan S."/>
            <person name="Zhang J.S."/>
            <person name="Tsai W.C."/>
            <person name="Van de Peer Y."/>
            <person name="Liu Z.J."/>
        </authorList>
    </citation>
    <scope>NUCLEOTIDE SEQUENCE</scope>
    <source>
        <strain evidence="1">CP</strain>
    </source>
</reference>
<gene>
    <name evidence="1" type="ORF">QJS10_CPB20g01278</name>
</gene>
<dbReference type="EMBL" id="JAUJYO010000020">
    <property type="protein sequence ID" value="KAK1286679.1"/>
    <property type="molecule type" value="Genomic_DNA"/>
</dbReference>
<reference evidence="1" key="2">
    <citation type="submission" date="2023-06" db="EMBL/GenBank/DDBJ databases">
        <authorList>
            <person name="Ma L."/>
            <person name="Liu K.-W."/>
            <person name="Li Z."/>
            <person name="Hsiao Y.-Y."/>
            <person name="Qi Y."/>
            <person name="Fu T."/>
            <person name="Tang G."/>
            <person name="Zhang D."/>
            <person name="Sun W.-H."/>
            <person name="Liu D.-K."/>
            <person name="Li Y."/>
            <person name="Chen G.-Z."/>
            <person name="Liu X.-D."/>
            <person name="Liao X.-Y."/>
            <person name="Jiang Y.-T."/>
            <person name="Yu X."/>
            <person name="Hao Y."/>
            <person name="Huang J."/>
            <person name="Zhao X.-W."/>
            <person name="Ke S."/>
            <person name="Chen Y.-Y."/>
            <person name="Wu W.-L."/>
            <person name="Hsu J.-L."/>
            <person name="Lin Y.-F."/>
            <person name="Huang M.-D."/>
            <person name="Li C.-Y."/>
            <person name="Huang L."/>
            <person name="Wang Z.-W."/>
            <person name="Zhao X."/>
            <person name="Zhong W.-Y."/>
            <person name="Peng D.-H."/>
            <person name="Ahmad S."/>
            <person name="Lan S."/>
            <person name="Zhang J.-S."/>
            <person name="Tsai W.-C."/>
            <person name="Van De Peer Y."/>
            <person name="Liu Z.-J."/>
        </authorList>
    </citation>
    <scope>NUCLEOTIDE SEQUENCE</scope>
    <source>
        <strain evidence="1">CP</strain>
        <tissue evidence="1">Leaves</tissue>
    </source>
</reference>
<evidence type="ECO:0000313" key="1">
    <source>
        <dbReference type="EMBL" id="KAK1286679.1"/>
    </source>
</evidence>
<organism evidence="1 2">
    <name type="scientific">Acorus calamus</name>
    <name type="common">Sweet flag</name>
    <dbReference type="NCBI Taxonomy" id="4465"/>
    <lineage>
        <taxon>Eukaryota</taxon>
        <taxon>Viridiplantae</taxon>
        <taxon>Streptophyta</taxon>
        <taxon>Embryophyta</taxon>
        <taxon>Tracheophyta</taxon>
        <taxon>Spermatophyta</taxon>
        <taxon>Magnoliopsida</taxon>
        <taxon>Liliopsida</taxon>
        <taxon>Acoraceae</taxon>
        <taxon>Acorus</taxon>
    </lineage>
</organism>
<dbReference type="Proteomes" id="UP001180020">
    <property type="component" value="Unassembled WGS sequence"/>
</dbReference>
<accession>A0AAV9CD54</accession>
<comment type="caution">
    <text evidence="1">The sequence shown here is derived from an EMBL/GenBank/DDBJ whole genome shotgun (WGS) entry which is preliminary data.</text>
</comment>